<comment type="similarity">
    <text evidence="1 4">Belongs to the fatty acyl-CoA reductase family.</text>
</comment>
<gene>
    <name evidence="7" type="ORF">O3G_MSEX008792</name>
</gene>
<reference evidence="7" key="1">
    <citation type="journal article" date="2016" name="Insect Biochem. Mol. Biol.">
        <title>Multifaceted biological insights from a draft genome sequence of the tobacco hornworm moth, Manduca sexta.</title>
        <authorList>
            <person name="Kanost M.R."/>
            <person name="Arrese E.L."/>
            <person name="Cao X."/>
            <person name="Chen Y.R."/>
            <person name="Chellapilla S."/>
            <person name="Goldsmith M.R."/>
            <person name="Grosse-Wilde E."/>
            <person name="Heckel D.G."/>
            <person name="Herndon N."/>
            <person name="Jiang H."/>
            <person name="Papanicolaou A."/>
            <person name="Qu J."/>
            <person name="Soulages J.L."/>
            <person name="Vogel H."/>
            <person name="Walters J."/>
            <person name="Waterhouse R.M."/>
            <person name="Ahn S.J."/>
            <person name="Almeida F.C."/>
            <person name="An C."/>
            <person name="Aqrawi P."/>
            <person name="Bretschneider A."/>
            <person name="Bryant W.B."/>
            <person name="Bucks S."/>
            <person name="Chao H."/>
            <person name="Chevignon G."/>
            <person name="Christen J.M."/>
            <person name="Clarke D.F."/>
            <person name="Dittmer N.T."/>
            <person name="Ferguson L.C.F."/>
            <person name="Garavelou S."/>
            <person name="Gordon K.H.J."/>
            <person name="Gunaratna R.T."/>
            <person name="Han Y."/>
            <person name="Hauser F."/>
            <person name="He Y."/>
            <person name="Heidel-Fischer H."/>
            <person name="Hirsh A."/>
            <person name="Hu Y."/>
            <person name="Jiang H."/>
            <person name="Kalra D."/>
            <person name="Klinner C."/>
            <person name="Konig C."/>
            <person name="Kovar C."/>
            <person name="Kroll A.R."/>
            <person name="Kuwar S.S."/>
            <person name="Lee S.L."/>
            <person name="Lehman R."/>
            <person name="Li K."/>
            <person name="Li Z."/>
            <person name="Liang H."/>
            <person name="Lovelace S."/>
            <person name="Lu Z."/>
            <person name="Mansfield J.H."/>
            <person name="McCulloch K.J."/>
            <person name="Mathew T."/>
            <person name="Morton B."/>
            <person name="Muzny D.M."/>
            <person name="Neunemann D."/>
            <person name="Ongeri F."/>
            <person name="Pauchet Y."/>
            <person name="Pu L.L."/>
            <person name="Pyrousis I."/>
            <person name="Rao X.J."/>
            <person name="Redding A."/>
            <person name="Roesel C."/>
            <person name="Sanchez-Gracia A."/>
            <person name="Schaack S."/>
            <person name="Shukla A."/>
            <person name="Tetreau G."/>
            <person name="Wang Y."/>
            <person name="Xiong G.H."/>
            <person name="Traut W."/>
            <person name="Walsh T.K."/>
            <person name="Worley K.C."/>
            <person name="Wu D."/>
            <person name="Wu W."/>
            <person name="Wu Y.Q."/>
            <person name="Zhang X."/>
            <person name="Zou Z."/>
            <person name="Zucker H."/>
            <person name="Briscoe A.D."/>
            <person name="Burmester T."/>
            <person name="Clem R.J."/>
            <person name="Feyereisen R."/>
            <person name="Grimmelikhuijzen C.J.P."/>
            <person name="Hamodrakas S.J."/>
            <person name="Hansson B.S."/>
            <person name="Huguet E."/>
            <person name="Jermiin L.S."/>
            <person name="Lan Q."/>
            <person name="Lehman H.K."/>
            <person name="Lorenzen M."/>
            <person name="Merzendorfer H."/>
            <person name="Michalopoulos I."/>
            <person name="Morton D.B."/>
            <person name="Muthukrishnan S."/>
            <person name="Oakeshott J.G."/>
            <person name="Palmer W."/>
            <person name="Park Y."/>
            <person name="Passarelli A.L."/>
            <person name="Rozas J."/>
            <person name="Schwartz L.M."/>
            <person name="Smith W."/>
            <person name="Southgate A."/>
            <person name="Vilcinskas A."/>
            <person name="Vogt R."/>
            <person name="Wang P."/>
            <person name="Werren J."/>
            <person name="Yu X.Q."/>
            <person name="Zhou J.J."/>
            <person name="Brown S.J."/>
            <person name="Scherer S.E."/>
            <person name="Richards S."/>
            <person name="Blissard G.W."/>
        </authorList>
    </citation>
    <scope>NUCLEOTIDE SEQUENCE</scope>
</reference>
<dbReference type="GO" id="GO:0035336">
    <property type="term" value="P:long-chain fatty-acyl-CoA metabolic process"/>
    <property type="evidence" value="ECO:0007669"/>
    <property type="project" value="TreeGrafter"/>
</dbReference>
<evidence type="ECO:0000259" key="6">
    <source>
        <dbReference type="Pfam" id="PF07993"/>
    </source>
</evidence>
<dbReference type="InterPro" id="IPR013120">
    <property type="entry name" value="FAR_NAD-bd"/>
</dbReference>
<keyword evidence="4" id="KW-0521">NADP</keyword>
<evidence type="ECO:0000256" key="4">
    <source>
        <dbReference type="RuleBase" id="RU363097"/>
    </source>
</evidence>
<comment type="function">
    <text evidence="4">Catalyzes the reduction of fatty acyl-CoA to fatty alcohols.</text>
</comment>
<dbReference type="AlphaFoldDB" id="A0A921ZBU2"/>
<dbReference type="InterPro" id="IPR033640">
    <property type="entry name" value="FAR_C"/>
</dbReference>
<keyword evidence="8" id="KW-1185">Reference proteome</keyword>
<dbReference type="GO" id="GO:0102965">
    <property type="term" value="F:alcohol-forming long-chain fatty acyl-CoA reductase activity"/>
    <property type="evidence" value="ECO:0007669"/>
    <property type="project" value="UniProtKB-EC"/>
</dbReference>
<evidence type="ECO:0000256" key="2">
    <source>
        <dbReference type="ARBA" id="ARBA00022516"/>
    </source>
</evidence>
<reference evidence="7" key="2">
    <citation type="submission" date="2020-12" db="EMBL/GenBank/DDBJ databases">
        <authorList>
            <person name="Kanost M."/>
        </authorList>
    </citation>
    <scope>NUCLEOTIDE SEQUENCE</scope>
</reference>
<dbReference type="CDD" id="cd09071">
    <property type="entry name" value="FAR_C"/>
    <property type="match status" value="1"/>
</dbReference>
<evidence type="ECO:0000259" key="5">
    <source>
        <dbReference type="Pfam" id="PF03015"/>
    </source>
</evidence>
<proteinExistence type="inferred from homology"/>
<feature type="domain" description="Fatty acyl-CoA reductase C-terminal" evidence="5">
    <location>
        <begin position="335"/>
        <end position="421"/>
    </location>
</feature>
<feature type="domain" description="Thioester reductase (TE)" evidence="6">
    <location>
        <begin position="6"/>
        <end position="262"/>
    </location>
</feature>
<evidence type="ECO:0000256" key="1">
    <source>
        <dbReference type="ARBA" id="ARBA00005928"/>
    </source>
</evidence>
<dbReference type="EMBL" id="JH668471">
    <property type="protein sequence ID" value="KAG6454645.1"/>
    <property type="molecule type" value="Genomic_DNA"/>
</dbReference>
<dbReference type="Pfam" id="PF03015">
    <property type="entry name" value="Sterile"/>
    <property type="match status" value="1"/>
</dbReference>
<dbReference type="EC" id="1.2.1.84" evidence="4"/>
<dbReference type="GO" id="GO:0080019">
    <property type="term" value="F:alcohol-forming very long-chain fatty acyl-CoA reductase activity"/>
    <property type="evidence" value="ECO:0007669"/>
    <property type="project" value="InterPro"/>
</dbReference>
<dbReference type="Proteomes" id="UP000791440">
    <property type="component" value="Unassembled WGS sequence"/>
</dbReference>
<dbReference type="Pfam" id="PF07993">
    <property type="entry name" value="NAD_binding_4"/>
    <property type="match status" value="1"/>
</dbReference>
<organism evidence="7 8">
    <name type="scientific">Manduca sexta</name>
    <name type="common">Tobacco hawkmoth</name>
    <name type="synonym">Tobacco hornworm</name>
    <dbReference type="NCBI Taxonomy" id="7130"/>
    <lineage>
        <taxon>Eukaryota</taxon>
        <taxon>Metazoa</taxon>
        <taxon>Ecdysozoa</taxon>
        <taxon>Arthropoda</taxon>
        <taxon>Hexapoda</taxon>
        <taxon>Insecta</taxon>
        <taxon>Pterygota</taxon>
        <taxon>Neoptera</taxon>
        <taxon>Endopterygota</taxon>
        <taxon>Lepidoptera</taxon>
        <taxon>Glossata</taxon>
        <taxon>Ditrysia</taxon>
        <taxon>Bombycoidea</taxon>
        <taxon>Sphingidae</taxon>
        <taxon>Sphinginae</taxon>
        <taxon>Sphingini</taxon>
        <taxon>Manduca</taxon>
    </lineage>
</organism>
<protein>
    <recommendedName>
        <fullName evidence="4">Fatty acyl-CoA reductase</fullName>
        <ecNumber evidence="4">1.2.1.84</ecNumber>
    </recommendedName>
</protein>
<evidence type="ECO:0000313" key="8">
    <source>
        <dbReference type="Proteomes" id="UP000791440"/>
    </source>
</evidence>
<dbReference type="GO" id="GO:0005777">
    <property type="term" value="C:peroxisome"/>
    <property type="evidence" value="ECO:0007669"/>
    <property type="project" value="TreeGrafter"/>
</dbReference>
<dbReference type="CDD" id="cd05236">
    <property type="entry name" value="FAR-N_SDR_e"/>
    <property type="match status" value="1"/>
</dbReference>
<evidence type="ECO:0000313" key="7">
    <source>
        <dbReference type="EMBL" id="KAG6454645.1"/>
    </source>
</evidence>
<comment type="caution">
    <text evidence="7">The sequence shown here is derived from an EMBL/GenBank/DDBJ whole genome shotgun (WGS) entry which is preliminary data.</text>
</comment>
<sequence length="427" mass="48692">MSTQMCLEKLIYSCPQIHKIYVLIRTKKNQNPEQRLQTMIDSPVFTRIKKERPEDLSKIVPIPGDIAAPDLDIKAEDEAILINEVSVVFHAAATVKFNEPLSAALNVNLEGTRRVFTLSQRMKCIKVFVHISTMYTNTDKTVVEEIVYPPPKDLGEVYKFARNYGDDAEKVSKMIEGRPNTYTFTKALTETMISEKRGDLPVVIVRPSIVTPSIKEPFPGWLDNWYGATSSLTVIAKGICRGVVGNRRNILDLIPVDYVSNLTLISAAKCNSKGQLTVLNSCSSHVNPITCGELVKLYTQQSVKERFYSLPFPGVILMTKYKWILRVISFNMKTVAFVVDLVLRIIGRKPKYVKLIKMSDYARDLVEYFTSHSWVFKCDEVRALYASLSLQDQKTFPCDPSHIVWNQYIPLYFNSVKKHLLDTQKRF</sequence>
<keyword evidence="4" id="KW-0560">Oxidoreductase</keyword>
<dbReference type="PANTHER" id="PTHR11011:SF116">
    <property type="entry name" value="FATTY ACYL-COA REDUCTASE CG5065-RELATED"/>
    <property type="match status" value="1"/>
</dbReference>
<name>A0A921ZBU2_MANSE</name>
<accession>A0A921ZBU2</accession>
<comment type="catalytic activity">
    <reaction evidence="4">
        <text>a long-chain fatty acyl-CoA + 2 NADPH + 2 H(+) = a long-chain primary fatty alcohol + 2 NADP(+) + CoA</text>
        <dbReference type="Rhea" id="RHEA:52716"/>
        <dbReference type="ChEBI" id="CHEBI:15378"/>
        <dbReference type="ChEBI" id="CHEBI:57287"/>
        <dbReference type="ChEBI" id="CHEBI:57783"/>
        <dbReference type="ChEBI" id="CHEBI:58349"/>
        <dbReference type="ChEBI" id="CHEBI:77396"/>
        <dbReference type="ChEBI" id="CHEBI:83139"/>
        <dbReference type="EC" id="1.2.1.84"/>
    </reaction>
</comment>
<evidence type="ECO:0000256" key="3">
    <source>
        <dbReference type="ARBA" id="ARBA00023098"/>
    </source>
</evidence>
<keyword evidence="2 4" id="KW-0444">Lipid biosynthesis</keyword>
<dbReference type="PANTHER" id="PTHR11011">
    <property type="entry name" value="MALE STERILITY PROTEIN 2-RELATED"/>
    <property type="match status" value="1"/>
</dbReference>
<dbReference type="InterPro" id="IPR026055">
    <property type="entry name" value="FAR"/>
</dbReference>
<keyword evidence="3 4" id="KW-0443">Lipid metabolism</keyword>